<keyword evidence="1" id="KW-1133">Transmembrane helix</keyword>
<keyword evidence="1" id="KW-0812">Transmembrane</keyword>
<keyword evidence="1" id="KW-0472">Membrane</keyword>
<evidence type="ECO:0000313" key="2">
    <source>
        <dbReference type="EMBL" id="EGO56884.1"/>
    </source>
</evidence>
<name>F8MRD0_NEUT8</name>
<dbReference type="RefSeq" id="XP_009851602.1">
    <property type="nucleotide sequence ID" value="XM_009853300.1"/>
</dbReference>
<feature type="non-terminal residue" evidence="2">
    <location>
        <position position="1"/>
    </location>
</feature>
<feature type="transmembrane region" description="Helical" evidence="1">
    <location>
        <begin position="50"/>
        <end position="73"/>
    </location>
</feature>
<dbReference type="AlphaFoldDB" id="F8MRD0"/>
<accession>F8MRD0</accession>
<dbReference type="HOGENOM" id="CLU_2580339_0_0_1"/>
<feature type="transmembrane region" description="Helical" evidence="1">
    <location>
        <begin position="22"/>
        <end position="43"/>
    </location>
</feature>
<dbReference type="EMBL" id="GL891305">
    <property type="protein sequence ID" value="EGO56884.1"/>
    <property type="molecule type" value="Genomic_DNA"/>
</dbReference>
<gene>
    <name evidence="2" type="ORF">NEUTE1DRAFT_44593</name>
</gene>
<evidence type="ECO:0000256" key="1">
    <source>
        <dbReference type="SAM" id="Phobius"/>
    </source>
</evidence>
<organism evidence="2 3">
    <name type="scientific">Neurospora tetrasperma (strain FGSC 2508 / ATCC MYA-4615 / P0657)</name>
    <dbReference type="NCBI Taxonomy" id="510951"/>
    <lineage>
        <taxon>Eukaryota</taxon>
        <taxon>Fungi</taxon>
        <taxon>Dikarya</taxon>
        <taxon>Ascomycota</taxon>
        <taxon>Pezizomycotina</taxon>
        <taxon>Sordariomycetes</taxon>
        <taxon>Sordariomycetidae</taxon>
        <taxon>Sordariales</taxon>
        <taxon>Sordariaceae</taxon>
        <taxon>Neurospora</taxon>
    </lineage>
</organism>
<dbReference type="VEuPathDB" id="FungiDB:NEUTE1DRAFT_44593"/>
<proteinExistence type="predicted"/>
<sequence>IANFITNKRSTLFFNNKIFRPYTIIINISQGSVLLLIFFILFITLLYRKLVIILNIIIINLADNINIIIIIYITEENYWTL</sequence>
<reference evidence="3" key="1">
    <citation type="journal article" date="2011" name="Genetics">
        <title>Massive changes in genome architecture accompany the transition to self-fertility in the filamentous fungus Neurospora tetrasperma.</title>
        <authorList>
            <person name="Ellison C.E."/>
            <person name="Stajich J.E."/>
            <person name="Jacobson D.J."/>
            <person name="Natvig D.O."/>
            <person name="Lapidus A."/>
            <person name="Foster B."/>
            <person name="Aerts A."/>
            <person name="Riley R."/>
            <person name="Lindquist E.A."/>
            <person name="Grigoriev I.V."/>
            <person name="Taylor J.W."/>
        </authorList>
    </citation>
    <scope>NUCLEOTIDE SEQUENCE [LARGE SCALE GENOMIC DNA]</scope>
    <source>
        <strain evidence="3">FGSC 2508 / P0657</strain>
    </source>
</reference>
<dbReference type="KEGG" id="nte:NEUTE1DRAFT44593"/>
<dbReference type="GeneID" id="20827954"/>
<keyword evidence="3" id="KW-1185">Reference proteome</keyword>
<evidence type="ECO:0000313" key="3">
    <source>
        <dbReference type="Proteomes" id="UP000008065"/>
    </source>
</evidence>
<dbReference type="Proteomes" id="UP000008065">
    <property type="component" value="Unassembled WGS sequence"/>
</dbReference>
<protein>
    <submittedName>
        <fullName evidence="2">Uncharacterized protein</fullName>
    </submittedName>
</protein>